<evidence type="ECO:0000256" key="5">
    <source>
        <dbReference type="ARBA" id="ARBA00023157"/>
    </source>
</evidence>
<dbReference type="Gene3D" id="2.102.10.10">
    <property type="entry name" value="Rieske [2Fe-2S] iron-sulphur domain"/>
    <property type="match status" value="1"/>
</dbReference>
<evidence type="ECO:0000256" key="1">
    <source>
        <dbReference type="ARBA" id="ARBA00022714"/>
    </source>
</evidence>
<protein>
    <submittedName>
        <fullName evidence="7">FAD-dependent oxidoreductase</fullName>
    </submittedName>
</protein>
<dbReference type="PANTHER" id="PTHR13847:SF274">
    <property type="entry name" value="RIESKE 2FE-2S IRON-SULFUR PROTEIN YHFW-RELATED"/>
    <property type="match status" value="1"/>
</dbReference>
<evidence type="ECO:0000313" key="7">
    <source>
        <dbReference type="EMBL" id="MXQ50553.1"/>
    </source>
</evidence>
<dbReference type="Pfam" id="PF00355">
    <property type="entry name" value="Rieske"/>
    <property type="match status" value="1"/>
</dbReference>
<evidence type="ECO:0000259" key="6">
    <source>
        <dbReference type="PROSITE" id="PS51296"/>
    </source>
</evidence>
<keyword evidence="8" id="KW-1185">Reference proteome</keyword>
<dbReference type="AlphaFoldDB" id="A0A6N8TY43"/>
<dbReference type="Pfam" id="PF01266">
    <property type="entry name" value="DAO"/>
    <property type="match status" value="1"/>
</dbReference>
<dbReference type="PRINTS" id="PR00162">
    <property type="entry name" value="RIESKE"/>
</dbReference>
<gene>
    <name evidence="7" type="ORF">GQ671_04475</name>
</gene>
<dbReference type="InterPro" id="IPR006076">
    <property type="entry name" value="FAD-dep_OxRdtase"/>
</dbReference>
<keyword evidence="3" id="KW-0408">Iron</keyword>
<name>A0A6N8TY43_9STAP</name>
<dbReference type="InterPro" id="IPR005805">
    <property type="entry name" value="Rieske_Fe-S_prot_C"/>
</dbReference>
<dbReference type="RefSeq" id="WP_160653255.1">
    <property type="nucleotide sequence ID" value="NZ_JBHRWU010000001.1"/>
</dbReference>
<evidence type="ECO:0000313" key="8">
    <source>
        <dbReference type="Proteomes" id="UP000436284"/>
    </source>
</evidence>
<dbReference type="InterPro" id="IPR017941">
    <property type="entry name" value="Rieske_2Fe-2S"/>
</dbReference>
<keyword evidence="5" id="KW-1015">Disulfide bond</keyword>
<keyword evidence="4" id="KW-0411">Iron-sulfur</keyword>
<dbReference type="InterPro" id="IPR036922">
    <property type="entry name" value="Rieske_2Fe-2S_sf"/>
</dbReference>
<evidence type="ECO:0000256" key="4">
    <source>
        <dbReference type="ARBA" id="ARBA00023014"/>
    </source>
</evidence>
<comment type="caution">
    <text evidence="7">The sequence shown here is derived from an EMBL/GenBank/DDBJ whole genome shotgun (WGS) entry which is preliminary data.</text>
</comment>
<dbReference type="PROSITE" id="PS51296">
    <property type="entry name" value="RIESKE"/>
    <property type="match status" value="1"/>
</dbReference>
<dbReference type="InterPro" id="IPR036188">
    <property type="entry name" value="FAD/NAD-bd_sf"/>
</dbReference>
<dbReference type="SUPFAM" id="SSF50022">
    <property type="entry name" value="ISP domain"/>
    <property type="match status" value="1"/>
</dbReference>
<evidence type="ECO:0000256" key="3">
    <source>
        <dbReference type="ARBA" id="ARBA00023004"/>
    </source>
</evidence>
<dbReference type="Gene3D" id="3.30.9.10">
    <property type="entry name" value="D-Amino Acid Oxidase, subunit A, domain 2"/>
    <property type="match status" value="1"/>
</dbReference>
<dbReference type="Gene3D" id="3.50.50.60">
    <property type="entry name" value="FAD/NAD(P)-binding domain"/>
    <property type="match status" value="1"/>
</dbReference>
<dbReference type="GO" id="GO:0016020">
    <property type="term" value="C:membrane"/>
    <property type="evidence" value="ECO:0007669"/>
    <property type="project" value="InterPro"/>
</dbReference>
<dbReference type="SUPFAM" id="SSF51905">
    <property type="entry name" value="FAD/NAD(P)-binding domain"/>
    <property type="match status" value="1"/>
</dbReference>
<proteinExistence type="predicted"/>
<dbReference type="Proteomes" id="UP000436284">
    <property type="component" value="Unassembled WGS sequence"/>
</dbReference>
<keyword evidence="1" id="KW-0001">2Fe-2S</keyword>
<dbReference type="GO" id="GO:0051537">
    <property type="term" value="F:2 iron, 2 sulfur cluster binding"/>
    <property type="evidence" value="ECO:0007669"/>
    <property type="project" value="UniProtKB-KW"/>
</dbReference>
<evidence type="ECO:0000256" key="2">
    <source>
        <dbReference type="ARBA" id="ARBA00022723"/>
    </source>
</evidence>
<feature type="domain" description="Rieske" evidence="6">
    <location>
        <begin position="423"/>
        <end position="513"/>
    </location>
</feature>
<dbReference type="GO" id="GO:0004497">
    <property type="term" value="F:monooxygenase activity"/>
    <property type="evidence" value="ECO:0007669"/>
    <property type="project" value="UniProtKB-ARBA"/>
</dbReference>
<dbReference type="OrthoDB" id="9767869at2"/>
<dbReference type="GO" id="GO:0016705">
    <property type="term" value="F:oxidoreductase activity, acting on paired donors, with incorporation or reduction of molecular oxygen"/>
    <property type="evidence" value="ECO:0007669"/>
    <property type="project" value="UniProtKB-ARBA"/>
</dbReference>
<organism evidence="7 8">
    <name type="scientific">Salinicoccus hispanicus</name>
    <dbReference type="NCBI Taxonomy" id="157225"/>
    <lineage>
        <taxon>Bacteria</taxon>
        <taxon>Bacillati</taxon>
        <taxon>Bacillota</taxon>
        <taxon>Bacilli</taxon>
        <taxon>Bacillales</taxon>
        <taxon>Staphylococcaceae</taxon>
        <taxon>Salinicoccus</taxon>
    </lineage>
</organism>
<dbReference type="GO" id="GO:0005737">
    <property type="term" value="C:cytoplasm"/>
    <property type="evidence" value="ECO:0007669"/>
    <property type="project" value="TreeGrafter"/>
</dbReference>
<dbReference type="EMBL" id="WUUK01000001">
    <property type="protein sequence ID" value="MXQ50553.1"/>
    <property type="molecule type" value="Genomic_DNA"/>
</dbReference>
<sequence>MSEFKHDNISIWSDTVELPSYPKLENDIETEVLVVGAGITGLMNAYQLAMKGYKVTVIDTDYILGGTTANTTARIMAQQGLLYSQIMKQKDKETARLYYDSQMDAIDEMEAIGKKHNIDGDFRRVDGVIYVEEEASVSALEKEAEAYQELGIDGTLLKKELDFPFETSAELVMRNQAEFHPLKYLKGILEVLEEKGVKIYEHTRGKSLDGDTLTTNDGDNIYFKQLIIATHFPFLDYQGFYFNSFKINRSYGLVVTTSTPPPENVSLSGHDGPSLTTRHIMGADNELPTLLFGGMGHMSYMEKDMIDQLEKLRLYADQKTSNHERLYAYRAQDLMTADSMPFIGYFDKDHDNRFVAAGFNKYGMTNGVLSSMIISDLIEGKDNRYHDIVSPQRSKGVFQQLKQHATTPMESMSIETKNMLKNYPSADEVDLSAGEGAVVRDGMMKKGLYRDENSNEYYVVDNRCTHMGCSLSWNQPDKTWDCPCHGSRFNFKGNVIEGPATTDLDVEVKKTND</sequence>
<dbReference type="PANTHER" id="PTHR13847">
    <property type="entry name" value="SARCOSINE DEHYDROGENASE-RELATED"/>
    <property type="match status" value="1"/>
</dbReference>
<accession>A0A6N8TY43</accession>
<keyword evidence="2" id="KW-0479">Metal-binding</keyword>
<reference evidence="7 8" key="1">
    <citation type="submission" date="2019-12" db="EMBL/GenBank/DDBJ databases">
        <title>Salinicoccus cyprini sp. nov., isolated from gastro-intestinal tract of mirror carp, Cyprinus carpio var. specularis, collected from Gobind Sagar Reservoir, Himachal Pradesh, India.</title>
        <authorList>
            <person name="Talwar C."/>
            <person name="Singh A.K."/>
            <person name="Lal R."/>
            <person name="Negi R.K."/>
        </authorList>
    </citation>
    <scope>NUCLEOTIDE SEQUENCE [LARGE SCALE GENOMIC DNA]</scope>
    <source>
        <strain evidence="7 8">J-82</strain>
    </source>
</reference>
<dbReference type="GO" id="GO:0046872">
    <property type="term" value="F:metal ion binding"/>
    <property type="evidence" value="ECO:0007669"/>
    <property type="project" value="UniProtKB-KW"/>
</dbReference>